<accession>G1X158</accession>
<dbReference type="HOGENOM" id="CLU_1309830_0_0_1"/>
<evidence type="ECO:0000313" key="2">
    <source>
        <dbReference type="EMBL" id="EGX53068.1"/>
    </source>
</evidence>
<dbReference type="EMBL" id="ADOT01000015">
    <property type="protein sequence ID" value="EGX53068.1"/>
    <property type="molecule type" value="Genomic_DNA"/>
</dbReference>
<sequence length="210" mass="21591">MAIAPTDLTAWSGTTATRKSKSKPFWWTEAIRAEQQRNTPTIKITKAVPIIIPPLTPDTISNRPTSPELPPDGSVVSESVTLAVGSGKSTSRRVLEVGLSRIDPGGGVLDPPLGSIPLELGGLGPSVLVVGSASSYEVVGSDSTEVVVVKGEGTGPLISVIGWGGVWELSSPARRPSSLSASAEVVAEAETARTVVLLSLVTSSVLLTST</sequence>
<proteinExistence type="predicted"/>
<organism evidence="2 3">
    <name type="scientific">Arthrobotrys oligospora (strain ATCC 24927 / CBS 115.81 / DSM 1491)</name>
    <name type="common">Nematode-trapping fungus</name>
    <name type="synonym">Didymozoophaga oligospora</name>
    <dbReference type="NCBI Taxonomy" id="756982"/>
    <lineage>
        <taxon>Eukaryota</taxon>
        <taxon>Fungi</taxon>
        <taxon>Dikarya</taxon>
        <taxon>Ascomycota</taxon>
        <taxon>Pezizomycotina</taxon>
        <taxon>Orbiliomycetes</taxon>
        <taxon>Orbiliales</taxon>
        <taxon>Orbiliaceae</taxon>
        <taxon>Orbilia</taxon>
        <taxon>Orbilia oligospora</taxon>
    </lineage>
</organism>
<keyword evidence="3" id="KW-1185">Reference proteome</keyword>
<name>G1X158_ARTOA</name>
<evidence type="ECO:0000256" key="1">
    <source>
        <dbReference type="SAM" id="MobiDB-lite"/>
    </source>
</evidence>
<evidence type="ECO:0000313" key="3">
    <source>
        <dbReference type="Proteomes" id="UP000008784"/>
    </source>
</evidence>
<dbReference type="Proteomes" id="UP000008784">
    <property type="component" value="Unassembled WGS sequence"/>
</dbReference>
<reference evidence="2 3" key="1">
    <citation type="journal article" date="2011" name="PLoS Pathog.">
        <title>Genomic and proteomic analyses of the fungus Arthrobotrys oligospora provide insights into nematode-trap formation.</title>
        <authorList>
            <person name="Yang J."/>
            <person name="Wang L."/>
            <person name="Ji X."/>
            <person name="Feng Y."/>
            <person name="Li X."/>
            <person name="Zou C."/>
            <person name="Xu J."/>
            <person name="Ren Y."/>
            <person name="Mi Q."/>
            <person name="Wu J."/>
            <person name="Liu S."/>
            <person name="Liu Y."/>
            <person name="Huang X."/>
            <person name="Wang H."/>
            <person name="Niu X."/>
            <person name="Li J."/>
            <person name="Liang L."/>
            <person name="Luo Y."/>
            <person name="Ji K."/>
            <person name="Zhou W."/>
            <person name="Yu Z."/>
            <person name="Li G."/>
            <person name="Liu Y."/>
            <person name="Li L."/>
            <person name="Qiao M."/>
            <person name="Feng L."/>
            <person name="Zhang K.-Q."/>
        </authorList>
    </citation>
    <scope>NUCLEOTIDE SEQUENCE [LARGE SCALE GENOMIC DNA]</scope>
    <source>
        <strain evidence="3">ATCC 24927 / CBS 115.81 / DSM 1491</strain>
    </source>
</reference>
<dbReference type="AlphaFoldDB" id="G1X158"/>
<dbReference type="RefSeq" id="XP_011118220.1">
    <property type="nucleotide sequence ID" value="XM_011119918.1"/>
</dbReference>
<feature type="region of interest" description="Disordered" evidence="1">
    <location>
        <begin position="55"/>
        <end position="74"/>
    </location>
</feature>
<dbReference type="InParanoid" id="G1X158"/>
<gene>
    <name evidence="2" type="ORF">AOL_s00007g17</name>
</gene>
<protein>
    <submittedName>
        <fullName evidence="2">Uncharacterized protein</fullName>
    </submittedName>
</protein>
<comment type="caution">
    <text evidence="2">The sequence shown here is derived from an EMBL/GenBank/DDBJ whole genome shotgun (WGS) entry which is preliminary data.</text>
</comment>
<dbReference type="GeneID" id="22889267"/>